<name>A0AA49Q4P2_9BACT</name>
<dbReference type="GO" id="GO:0005886">
    <property type="term" value="C:plasma membrane"/>
    <property type="evidence" value="ECO:0007669"/>
    <property type="project" value="TreeGrafter"/>
</dbReference>
<evidence type="ECO:0000313" key="15">
    <source>
        <dbReference type="EMBL" id="WKW15057.1"/>
    </source>
</evidence>
<dbReference type="HAMAP" id="MF_00409">
    <property type="entry name" value="LpxK"/>
    <property type="match status" value="1"/>
</dbReference>
<keyword evidence="9 13" id="KW-0418">Kinase</keyword>
<evidence type="ECO:0000256" key="12">
    <source>
        <dbReference type="ARBA" id="ARBA00029757"/>
    </source>
</evidence>
<dbReference type="InterPro" id="IPR003758">
    <property type="entry name" value="LpxK"/>
</dbReference>
<keyword evidence="6 13" id="KW-0441">Lipid A biosynthesis</keyword>
<evidence type="ECO:0000256" key="3">
    <source>
        <dbReference type="ARBA" id="ARBA00012071"/>
    </source>
</evidence>
<evidence type="ECO:0000256" key="6">
    <source>
        <dbReference type="ARBA" id="ARBA00022556"/>
    </source>
</evidence>
<dbReference type="GO" id="GO:0009244">
    <property type="term" value="P:lipopolysaccharide core region biosynthetic process"/>
    <property type="evidence" value="ECO:0007669"/>
    <property type="project" value="TreeGrafter"/>
</dbReference>
<dbReference type="Pfam" id="PF02606">
    <property type="entry name" value="LpxK"/>
    <property type="match status" value="1"/>
</dbReference>
<comment type="similarity">
    <text evidence="13">Belongs to the LpxK family.</text>
</comment>
<proteinExistence type="inferred from homology"/>
<sequence>MSHAIERVWAADGLAARALTPLSWLFAAGTGVRNALYDLGILRSERLPIPAVSVGNLSVGGTGKTPLAAWIARELVARGAKPAIVMRGYGGDEPLVHERLNPDVPVILNADRVAGAREAAQRGATVVVLDDAFQHRRARRDVDVVLVAAEQGHASRLLPAGPLREGRRALRRASLVIVTRKSASLADAEAVAARWTGFAGAPTASVVALTPGPLHDVRDPAAATLPPEALAGKTVLAISAVGAPSAFAAQLGALGAVVTQAAFPDHHAFDARDAAALSARAASVDFAVCTLKDAVKLGPLWPRVASPLWYLSQAVVVERGAAPLHEALDRLVPGVRP</sequence>
<evidence type="ECO:0000256" key="13">
    <source>
        <dbReference type="HAMAP-Rule" id="MF_00409"/>
    </source>
</evidence>
<evidence type="ECO:0000313" key="14">
    <source>
        <dbReference type="EMBL" id="WKW12148.1"/>
    </source>
</evidence>
<comment type="catalytic activity">
    <reaction evidence="13">
        <text>a lipid A disaccharide + ATP = a lipid IVA + ADP + H(+)</text>
        <dbReference type="Rhea" id="RHEA:67840"/>
        <dbReference type="ChEBI" id="CHEBI:15378"/>
        <dbReference type="ChEBI" id="CHEBI:30616"/>
        <dbReference type="ChEBI" id="CHEBI:176343"/>
        <dbReference type="ChEBI" id="CHEBI:176425"/>
        <dbReference type="ChEBI" id="CHEBI:456216"/>
        <dbReference type="EC" id="2.7.1.130"/>
    </reaction>
</comment>
<comment type="function">
    <text evidence="1 13">Transfers the gamma-phosphate of ATP to the 4'-position of a tetraacyldisaccharide 1-phosphate intermediate (termed DS-1-P) to form tetraacyldisaccharide 1,4'-bis-phosphate (lipid IVA).</text>
</comment>
<comment type="pathway">
    <text evidence="2 13">Glycolipid biosynthesis; lipid IV(A) biosynthesis; lipid IV(A) from (3R)-3-hydroxytetradecanoyl-[acyl-carrier-protein] and UDP-N-acetyl-alpha-D-glucosamine: step 6/6.</text>
</comment>
<evidence type="ECO:0000313" key="16">
    <source>
        <dbReference type="Proteomes" id="UP001229955"/>
    </source>
</evidence>
<dbReference type="RefSeq" id="WP_367887821.1">
    <property type="nucleotide sequence ID" value="NZ_CP130612.1"/>
</dbReference>
<gene>
    <name evidence="13 14" type="primary">lpxK</name>
    <name evidence="14" type="ORF">Strain138_001428</name>
    <name evidence="15" type="ORF">Strain318_001428</name>
</gene>
<dbReference type="SUPFAM" id="SSF52540">
    <property type="entry name" value="P-loop containing nucleoside triphosphate hydrolases"/>
    <property type="match status" value="1"/>
</dbReference>
<organism evidence="14">
    <name type="scientific">Pseudogemmatithrix spongiicola</name>
    <dbReference type="NCBI Taxonomy" id="3062599"/>
    <lineage>
        <taxon>Bacteria</taxon>
        <taxon>Pseudomonadati</taxon>
        <taxon>Gemmatimonadota</taxon>
        <taxon>Gemmatimonadia</taxon>
        <taxon>Gemmatimonadales</taxon>
        <taxon>Gemmatimonadaceae</taxon>
        <taxon>Pseudogemmatithrix</taxon>
    </lineage>
</organism>
<dbReference type="EMBL" id="CP130612">
    <property type="protein sequence ID" value="WKW12148.1"/>
    <property type="molecule type" value="Genomic_DNA"/>
</dbReference>
<evidence type="ECO:0000256" key="5">
    <source>
        <dbReference type="ARBA" id="ARBA00022516"/>
    </source>
</evidence>
<accession>A0AA49Q7G6</accession>
<evidence type="ECO:0000256" key="9">
    <source>
        <dbReference type="ARBA" id="ARBA00022777"/>
    </source>
</evidence>
<dbReference type="PANTHER" id="PTHR42724">
    <property type="entry name" value="TETRAACYLDISACCHARIDE 4'-KINASE"/>
    <property type="match status" value="1"/>
</dbReference>
<evidence type="ECO:0000256" key="2">
    <source>
        <dbReference type="ARBA" id="ARBA00004870"/>
    </source>
</evidence>
<dbReference type="GO" id="GO:0009029">
    <property type="term" value="F:lipid-A 4'-kinase activity"/>
    <property type="evidence" value="ECO:0007669"/>
    <property type="project" value="UniProtKB-UniRule"/>
</dbReference>
<evidence type="ECO:0000256" key="4">
    <source>
        <dbReference type="ARBA" id="ARBA00016436"/>
    </source>
</evidence>
<keyword evidence="10 13" id="KW-0067">ATP-binding</keyword>
<evidence type="ECO:0000256" key="7">
    <source>
        <dbReference type="ARBA" id="ARBA00022679"/>
    </source>
</evidence>
<evidence type="ECO:0000256" key="1">
    <source>
        <dbReference type="ARBA" id="ARBA00002274"/>
    </source>
</evidence>
<keyword evidence="11 13" id="KW-0443">Lipid metabolism</keyword>
<dbReference type="AlphaFoldDB" id="A0AA49Q4P2"/>
<protein>
    <recommendedName>
        <fullName evidence="4 13">Tetraacyldisaccharide 4'-kinase</fullName>
        <ecNumber evidence="3 13">2.7.1.130</ecNumber>
    </recommendedName>
    <alternativeName>
        <fullName evidence="12 13">Lipid A 4'-kinase</fullName>
    </alternativeName>
</protein>
<evidence type="ECO:0000256" key="11">
    <source>
        <dbReference type="ARBA" id="ARBA00023098"/>
    </source>
</evidence>
<dbReference type="EMBL" id="CP130613">
    <property type="protein sequence ID" value="WKW15057.1"/>
    <property type="molecule type" value="Genomic_DNA"/>
</dbReference>
<feature type="binding site" evidence="13">
    <location>
        <begin position="58"/>
        <end position="65"/>
    </location>
    <ligand>
        <name>ATP</name>
        <dbReference type="ChEBI" id="CHEBI:30616"/>
    </ligand>
</feature>
<dbReference type="Proteomes" id="UP001229955">
    <property type="component" value="Chromosome"/>
</dbReference>
<dbReference type="GO" id="GO:0009245">
    <property type="term" value="P:lipid A biosynthetic process"/>
    <property type="evidence" value="ECO:0007669"/>
    <property type="project" value="UniProtKB-UniRule"/>
</dbReference>
<dbReference type="NCBIfam" id="TIGR00682">
    <property type="entry name" value="lpxK"/>
    <property type="match status" value="1"/>
</dbReference>
<keyword evidence="8 13" id="KW-0547">Nucleotide-binding</keyword>
<keyword evidence="7 13" id="KW-0808">Transferase</keyword>
<keyword evidence="5 13" id="KW-0444">Lipid biosynthesis</keyword>
<evidence type="ECO:0000256" key="10">
    <source>
        <dbReference type="ARBA" id="ARBA00022840"/>
    </source>
</evidence>
<reference evidence="14" key="1">
    <citation type="submission" date="2023-07" db="EMBL/GenBank/DDBJ databases">
        <authorList>
            <person name="Haufschild T."/>
            <person name="Kallscheuer N."/>
            <person name="Hammer J."/>
            <person name="Kohn T."/>
            <person name="Kabuu M."/>
            <person name="Jogler M."/>
            <person name="Wohfarth N."/>
            <person name="Heuer A."/>
            <person name="Rohde M."/>
            <person name="van Teeseling M.C.F."/>
            <person name="Jogler C."/>
        </authorList>
    </citation>
    <scope>NUCLEOTIDE SEQUENCE</scope>
    <source>
        <strain evidence="14">Strain 138</strain>
        <strain evidence="15">Strain 318</strain>
    </source>
</reference>
<dbReference type="EC" id="2.7.1.130" evidence="3 13"/>
<dbReference type="PANTHER" id="PTHR42724:SF1">
    <property type="entry name" value="TETRAACYLDISACCHARIDE 4'-KINASE, MITOCHONDRIAL-RELATED"/>
    <property type="match status" value="1"/>
</dbReference>
<keyword evidence="16" id="KW-1185">Reference proteome</keyword>
<evidence type="ECO:0000256" key="8">
    <source>
        <dbReference type="ARBA" id="ARBA00022741"/>
    </source>
</evidence>
<dbReference type="KEGG" id="pspc:Strain318_001428"/>
<dbReference type="GO" id="GO:0005524">
    <property type="term" value="F:ATP binding"/>
    <property type="evidence" value="ECO:0007669"/>
    <property type="project" value="UniProtKB-UniRule"/>
</dbReference>
<dbReference type="InterPro" id="IPR027417">
    <property type="entry name" value="P-loop_NTPase"/>
</dbReference>
<accession>A0AA49Q4P2</accession>